<dbReference type="GO" id="GO:0030151">
    <property type="term" value="F:molybdenum ion binding"/>
    <property type="evidence" value="ECO:0007669"/>
    <property type="project" value="InterPro"/>
</dbReference>
<dbReference type="PANTHER" id="PTHR43105">
    <property type="entry name" value="RESPIRATORY NITRATE REDUCTASE"/>
    <property type="match status" value="1"/>
</dbReference>
<keyword evidence="2" id="KW-0408">Iron</keyword>
<keyword evidence="1" id="KW-0479">Metal-binding</keyword>
<evidence type="ECO:0000256" key="1">
    <source>
        <dbReference type="ARBA" id="ARBA00022723"/>
    </source>
</evidence>
<dbReference type="PIRSF" id="PIRSF000144">
    <property type="entry name" value="CbbBc"/>
    <property type="match status" value="1"/>
</dbReference>
<dbReference type="AlphaFoldDB" id="A0A1H2Q9D9"/>
<reference evidence="6 7" key="1">
    <citation type="submission" date="2016-10" db="EMBL/GenBank/DDBJ databases">
        <authorList>
            <person name="de Groot N.N."/>
        </authorList>
    </citation>
    <scope>NUCLEOTIDE SEQUENCE [LARGE SCALE GENOMIC DNA]</scope>
    <source>
        <strain evidence="6 7">DSM 45610</strain>
    </source>
</reference>
<evidence type="ECO:0000259" key="5">
    <source>
        <dbReference type="Pfam" id="PF01568"/>
    </source>
</evidence>
<dbReference type="Proteomes" id="UP000198534">
    <property type="component" value="Unassembled WGS sequence"/>
</dbReference>
<dbReference type="STRING" id="1048340.SAMN05444487_101140"/>
<dbReference type="GO" id="GO:0051539">
    <property type="term" value="F:4 iron, 4 sulfur cluster binding"/>
    <property type="evidence" value="ECO:0007669"/>
    <property type="project" value="InterPro"/>
</dbReference>
<organism evidence="6 7">
    <name type="scientific">Marininema mesophilum</name>
    <dbReference type="NCBI Taxonomy" id="1048340"/>
    <lineage>
        <taxon>Bacteria</taxon>
        <taxon>Bacillati</taxon>
        <taxon>Bacillota</taxon>
        <taxon>Bacilli</taxon>
        <taxon>Bacillales</taxon>
        <taxon>Thermoactinomycetaceae</taxon>
        <taxon>Marininema</taxon>
    </lineage>
</organism>
<dbReference type="InterPro" id="IPR010046">
    <property type="entry name" value="Mopterin_OxRdtse_a_bac"/>
</dbReference>
<dbReference type="Pfam" id="PF01568">
    <property type="entry name" value="Molydop_binding"/>
    <property type="match status" value="1"/>
</dbReference>
<sequence>MGKTKHTGPIPLPKTPNPDLWVSPIPFGLGKVKPHHIRDTARAAWENRDNLAYATRILTQGVCDGCALGVAGLSDQTLTGPHLCTTRLNVLRLNTMPAIPAETLHSDIEQLRRMNSTQLRKLGRIPYPLLREPGDRSFRRISWKDALNRIANKMKSLDPHQFAFYLTSRGITNESYYAAAKVARYLGTNHVDNASRICHSPSKTALKRSLGIGASSCSYKDWIGTDVLVFWGSVAATNQPVSTKYMYAAKRKGTKIIVINPYHEPSMDQYWIPSIPESALFGTKLADDFYSVNIGGDIAFMNGVMKHWFAMEEKHPGSAINHSFINEHTQGFDQLKEHVCQYEWQDLEASAGLTREQMITFAECLAQAKSAVFVWSMGLTQHRFGTDNISQVANLALLRGFIGREHCGVMPIRGHSGVQGAGEMGADPFSLPGGGFEAENIARLENLWSFSIPRWQGDTVGVTLENALLSEEHSQRIRLYYLSGGNFLETMPDPTFIRNSLENLDIRIHQDIIFNTSTLLDAREAVIVLPAMTRYEQPGGGTSTSTERMVYFSPEIDGPRIEEARPEWEIYRELASLIHPEEANQLGLQSAEAIRKEIAHAAPDYDGIQHLKQKGDLFQWGGAWLCEDGTCPTPDGHGHLLAIDIPERRIGEDQFAITTRRGKQFNSMIYGEVDPFNEAERTDILIHEQDAQRLHIQEGDAVVLHNTHGRLQGKARFAPIRTGNLAVHWPEGNTLLPKGVYEKYAQIPEYNGTVTLEKAEIFYGRKETKGRKKEEEVEV</sequence>
<dbReference type="Gene3D" id="3.40.50.740">
    <property type="match status" value="1"/>
</dbReference>
<dbReference type="SUPFAM" id="SSF53706">
    <property type="entry name" value="Formate dehydrogenase/DMSO reductase, domains 1-3"/>
    <property type="match status" value="1"/>
</dbReference>
<dbReference type="NCBIfam" id="TIGR01701">
    <property type="entry name" value="Fdhalpha-like"/>
    <property type="match status" value="1"/>
</dbReference>
<dbReference type="Gene3D" id="3.40.228.10">
    <property type="entry name" value="Dimethylsulfoxide Reductase, domain 2"/>
    <property type="match status" value="1"/>
</dbReference>
<keyword evidence="3" id="KW-0411">Iron-sulfur</keyword>
<dbReference type="EMBL" id="FNNQ01000001">
    <property type="protein sequence ID" value="SDW03398.1"/>
    <property type="molecule type" value="Genomic_DNA"/>
</dbReference>
<evidence type="ECO:0000256" key="3">
    <source>
        <dbReference type="ARBA" id="ARBA00023014"/>
    </source>
</evidence>
<protein>
    <submittedName>
        <fullName evidence="6">Oxidoreductase alpha (Molybdopterin) subunit</fullName>
    </submittedName>
</protein>
<dbReference type="InterPro" id="IPR050123">
    <property type="entry name" value="Prok_molybdopt-oxidoreductase"/>
</dbReference>
<dbReference type="GO" id="GO:0016020">
    <property type="term" value="C:membrane"/>
    <property type="evidence" value="ECO:0007669"/>
    <property type="project" value="TreeGrafter"/>
</dbReference>
<evidence type="ECO:0000259" key="4">
    <source>
        <dbReference type="Pfam" id="PF00384"/>
    </source>
</evidence>
<gene>
    <name evidence="6" type="ORF">SAMN05444487_101140</name>
</gene>
<dbReference type="OrthoDB" id="9759518at2"/>
<name>A0A1H2Q9D9_9BACL</name>
<feature type="domain" description="Molybdopterin dinucleotide-binding" evidence="5">
    <location>
        <begin position="657"/>
        <end position="753"/>
    </location>
</feature>
<dbReference type="Pfam" id="PF00384">
    <property type="entry name" value="Molybdopterin"/>
    <property type="match status" value="1"/>
</dbReference>
<evidence type="ECO:0000313" key="7">
    <source>
        <dbReference type="Proteomes" id="UP000198534"/>
    </source>
</evidence>
<dbReference type="InterPro" id="IPR006657">
    <property type="entry name" value="MoPterin_dinucl-bd_dom"/>
</dbReference>
<dbReference type="RefSeq" id="WP_091734680.1">
    <property type="nucleotide sequence ID" value="NZ_FNNQ01000001.1"/>
</dbReference>
<dbReference type="GO" id="GO:0008863">
    <property type="term" value="F:formate dehydrogenase (NAD+) activity"/>
    <property type="evidence" value="ECO:0007669"/>
    <property type="project" value="InterPro"/>
</dbReference>
<dbReference type="SUPFAM" id="SSF50692">
    <property type="entry name" value="ADC-like"/>
    <property type="match status" value="1"/>
</dbReference>
<accession>A0A1H2Q9D9</accession>
<evidence type="ECO:0000256" key="2">
    <source>
        <dbReference type="ARBA" id="ARBA00023004"/>
    </source>
</evidence>
<feature type="domain" description="Molybdopterin oxidoreductase" evidence="4">
    <location>
        <begin position="124"/>
        <end position="576"/>
    </location>
</feature>
<evidence type="ECO:0000313" key="6">
    <source>
        <dbReference type="EMBL" id="SDW03398.1"/>
    </source>
</evidence>
<dbReference type="InterPro" id="IPR009010">
    <property type="entry name" value="Asp_de-COase-like_dom_sf"/>
</dbReference>
<dbReference type="InterPro" id="IPR006656">
    <property type="entry name" value="Mopterin_OxRdtase"/>
</dbReference>
<dbReference type="GO" id="GO:0043546">
    <property type="term" value="F:molybdopterin cofactor binding"/>
    <property type="evidence" value="ECO:0007669"/>
    <property type="project" value="InterPro"/>
</dbReference>
<keyword evidence="7" id="KW-1185">Reference proteome</keyword>
<proteinExistence type="predicted"/>
<dbReference type="PANTHER" id="PTHR43105:SF4">
    <property type="entry name" value="PROTEIN YDEP"/>
    <property type="match status" value="1"/>
</dbReference>
<dbReference type="Gene3D" id="2.40.40.20">
    <property type="match status" value="1"/>
</dbReference>